<accession>A0A371I2P0</accession>
<proteinExistence type="predicted"/>
<sequence length="111" mass="12890">MCKADSIAYTRLVERGKIFKFLHGLNSEYDPIRVQLLGKEKLPSLFEIFFILRSEETQRSVMLDKGCFNTRSTMVTGKGFTKISTSKGKPFRKRHTKDTCYKLYGKEKVLK</sequence>
<dbReference type="PANTHER" id="PTHR34222:SF37">
    <property type="entry name" value="RETROTRANSPOSON GAG DOMAIN-CONTAINING PROTEIN"/>
    <property type="match status" value="1"/>
</dbReference>
<reference evidence="1" key="1">
    <citation type="submission" date="2018-05" db="EMBL/GenBank/DDBJ databases">
        <title>Draft genome of Mucuna pruriens seed.</title>
        <authorList>
            <person name="Nnadi N.E."/>
            <person name="Vos R."/>
            <person name="Hasami M.H."/>
            <person name="Devisetty U.K."/>
            <person name="Aguiy J.C."/>
        </authorList>
    </citation>
    <scope>NUCLEOTIDE SEQUENCE [LARGE SCALE GENOMIC DNA]</scope>
    <source>
        <strain evidence="1">JCA_2017</strain>
    </source>
</reference>
<name>A0A371I2P0_MUCPR</name>
<gene>
    <name evidence="1" type="ORF">CR513_06455</name>
</gene>
<organism evidence="1 2">
    <name type="scientific">Mucuna pruriens</name>
    <name type="common">Velvet bean</name>
    <name type="synonym">Dolichos pruriens</name>
    <dbReference type="NCBI Taxonomy" id="157652"/>
    <lineage>
        <taxon>Eukaryota</taxon>
        <taxon>Viridiplantae</taxon>
        <taxon>Streptophyta</taxon>
        <taxon>Embryophyta</taxon>
        <taxon>Tracheophyta</taxon>
        <taxon>Spermatophyta</taxon>
        <taxon>Magnoliopsida</taxon>
        <taxon>eudicotyledons</taxon>
        <taxon>Gunneridae</taxon>
        <taxon>Pentapetalae</taxon>
        <taxon>rosids</taxon>
        <taxon>fabids</taxon>
        <taxon>Fabales</taxon>
        <taxon>Fabaceae</taxon>
        <taxon>Papilionoideae</taxon>
        <taxon>50 kb inversion clade</taxon>
        <taxon>NPAAA clade</taxon>
        <taxon>indigoferoid/millettioid clade</taxon>
        <taxon>Phaseoleae</taxon>
        <taxon>Mucuna</taxon>
    </lineage>
</organism>
<dbReference type="Proteomes" id="UP000257109">
    <property type="component" value="Unassembled WGS sequence"/>
</dbReference>
<dbReference type="AlphaFoldDB" id="A0A371I2P0"/>
<feature type="non-terminal residue" evidence="1">
    <location>
        <position position="1"/>
    </location>
</feature>
<evidence type="ECO:0000313" key="1">
    <source>
        <dbReference type="EMBL" id="RDY09214.1"/>
    </source>
</evidence>
<comment type="caution">
    <text evidence="1">The sequence shown here is derived from an EMBL/GenBank/DDBJ whole genome shotgun (WGS) entry which is preliminary data.</text>
</comment>
<dbReference type="EMBL" id="QJKJ01001097">
    <property type="protein sequence ID" value="RDY09214.1"/>
    <property type="molecule type" value="Genomic_DNA"/>
</dbReference>
<dbReference type="OrthoDB" id="1750575at2759"/>
<evidence type="ECO:0000313" key="2">
    <source>
        <dbReference type="Proteomes" id="UP000257109"/>
    </source>
</evidence>
<keyword evidence="2" id="KW-1185">Reference proteome</keyword>
<protein>
    <submittedName>
        <fullName evidence="1">Uncharacterized protein</fullName>
    </submittedName>
</protein>
<dbReference type="PANTHER" id="PTHR34222">
    <property type="entry name" value="GAG_PRE-INTEGRS DOMAIN-CONTAINING PROTEIN"/>
    <property type="match status" value="1"/>
</dbReference>